<dbReference type="Proteomes" id="UP000762676">
    <property type="component" value="Unassembled WGS sequence"/>
</dbReference>
<accession>A0AAV4J7C0</accession>
<reference evidence="1 2" key="1">
    <citation type="journal article" date="2021" name="Elife">
        <title>Chloroplast acquisition without the gene transfer in kleptoplastic sea slugs, Plakobranchus ocellatus.</title>
        <authorList>
            <person name="Maeda T."/>
            <person name="Takahashi S."/>
            <person name="Yoshida T."/>
            <person name="Shimamura S."/>
            <person name="Takaki Y."/>
            <person name="Nagai Y."/>
            <person name="Toyoda A."/>
            <person name="Suzuki Y."/>
            <person name="Arimoto A."/>
            <person name="Ishii H."/>
            <person name="Satoh N."/>
            <person name="Nishiyama T."/>
            <person name="Hasebe M."/>
            <person name="Maruyama T."/>
            <person name="Minagawa J."/>
            <person name="Obokata J."/>
            <person name="Shigenobu S."/>
        </authorList>
    </citation>
    <scope>NUCLEOTIDE SEQUENCE [LARGE SCALE GENOMIC DNA]</scope>
</reference>
<keyword evidence="2" id="KW-1185">Reference proteome</keyword>
<evidence type="ECO:0008006" key="3">
    <source>
        <dbReference type="Google" id="ProtNLM"/>
    </source>
</evidence>
<dbReference type="AlphaFoldDB" id="A0AAV4J7C0"/>
<organism evidence="1 2">
    <name type="scientific">Elysia marginata</name>
    <dbReference type="NCBI Taxonomy" id="1093978"/>
    <lineage>
        <taxon>Eukaryota</taxon>
        <taxon>Metazoa</taxon>
        <taxon>Spiralia</taxon>
        <taxon>Lophotrochozoa</taxon>
        <taxon>Mollusca</taxon>
        <taxon>Gastropoda</taxon>
        <taxon>Heterobranchia</taxon>
        <taxon>Euthyneura</taxon>
        <taxon>Panpulmonata</taxon>
        <taxon>Sacoglossa</taxon>
        <taxon>Placobranchoidea</taxon>
        <taxon>Plakobranchidae</taxon>
        <taxon>Elysia</taxon>
    </lineage>
</organism>
<gene>
    <name evidence="1" type="ORF">ElyMa_001525700</name>
</gene>
<evidence type="ECO:0000313" key="1">
    <source>
        <dbReference type="EMBL" id="GFS18559.1"/>
    </source>
</evidence>
<protein>
    <recommendedName>
        <fullName evidence="3">Sema domain-containing protein</fullName>
    </recommendedName>
</protein>
<sequence length="105" mass="11701">MRADESRDIHGMFYVAVARTGDTTSIYMYHLSANGRTRNMGSLLTVFERCYTQGTVAGVEESATSVRGECEPSKPYDAEDAQIGHHPLHGLTHYSGSAFKLLMRW</sequence>
<evidence type="ECO:0000313" key="2">
    <source>
        <dbReference type="Proteomes" id="UP000762676"/>
    </source>
</evidence>
<dbReference type="EMBL" id="BMAT01002998">
    <property type="protein sequence ID" value="GFS18559.1"/>
    <property type="molecule type" value="Genomic_DNA"/>
</dbReference>
<comment type="caution">
    <text evidence="1">The sequence shown here is derived from an EMBL/GenBank/DDBJ whole genome shotgun (WGS) entry which is preliminary data.</text>
</comment>
<proteinExistence type="predicted"/>
<name>A0AAV4J7C0_9GAST</name>